<protein>
    <submittedName>
        <fullName evidence="1">Uncharacterized protein</fullName>
    </submittedName>
</protein>
<dbReference type="AlphaFoldDB" id="A0A3S5CZW5"/>
<dbReference type="Proteomes" id="UP000269998">
    <property type="component" value="Chromosome"/>
</dbReference>
<dbReference type="EMBL" id="LR130759">
    <property type="protein sequence ID" value="VDM89501.1"/>
    <property type="molecule type" value="Genomic_DNA"/>
</dbReference>
<evidence type="ECO:0000313" key="1">
    <source>
        <dbReference type="EMBL" id="VDM89501.1"/>
    </source>
</evidence>
<evidence type="ECO:0000313" key="2">
    <source>
        <dbReference type="Proteomes" id="UP000269998"/>
    </source>
</evidence>
<gene>
    <name evidence="1" type="ORF">MB901379_03078</name>
</gene>
<sequence length="48" mass="5195">MNIPRVQPLRCSSVDGGGKLPTQIHGVLQPQVQARAAHRTVHVRGVTK</sequence>
<accession>A0A3S5CZW5</accession>
<organism evidence="1 2">
    <name type="scientific">Mycobacterium basiliense</name>
    <dbReference type="NCBI Taxonomy" id="2094119"/>
    <lineage>
        <taxon>Bacteria</taxon>
        <taxon>Bacillati</taxon>
        <taxon>Actinomycetota</taxon>
        <taxon>Actinomycetes</taxon>
        <taxon>Mycobacteriales</taxon>
        <taxon>Mycobacteriaceae</taxon>
        <taxon>Mycobacterium</taxon>
    </lineage>
</organism>
<keyword evidence="2" id="KW-1185">Reference proteome</keyword>
<name>A0A3S5CZW5_9MYCO</name>
<proteinExistence type="predicted"/>
<reference evidence="2" key="1">
    <citation type="submission" date="2018-02" db="EMBL/GenBank/DDBJ databases">
        <authorList>
            <person name="Seth-Smith MB H."/>
            <person name="Seth-Smith H."/>
        </authorList>
    </citation>
    <scope>NUCLEOTIDE SEQUENCE [LARGE SCALE GENOMIC DNA]</scope>
</reference>
<dbReference type="KEGG" id="mbai:MB901379_03078"/>